<accession>A0ABR6BYE2</accession>
<keyword evidence="3" id="KW-1185">Reference proteome</keyword>
<evidence type="ECO:0000313" key="3">
    <source>
        <dbReference type="Proteomes" id="UP000517916"/>
    </source>
</evidence>
<dbReference type="RefSeq" id="WP_182840557.1">
    <property type="nucleotide sequence ID" value="NZ_BAAABQ010000027.1"/>
</dbReference>
<dbReference type="PANTHER" id="PTHR37539">
    <property type="entry name" value="SECRETED PROTEIN-RELATED"/>
    <property type="match status" value="1"/>
</dbReference>
<dbReference type="PANTHER" id="PTHR37539:SF1">
    <property type="entry name" value="ER-BOUND OXYGENASE MPAB_MPAB'_RUBBER OXYGENASE CATALYTIC DOMAIN-CONTAINING PROTEIN"/>
    <property type="match status" value="1"/>
</dbReference>
<organism evidence="2 3">
    <name type="scientific">Kutzneria viridogrisea</name>
    <dbReference type="NCBI Taxonomy" id="47990"/>
    <lineage>
        <taxon>Bacteria</taxon>
        <taxon>Bacillati</taxon>
        <taxon>Actinomycetota</taxon>
        <taxon>Actinomycetes</taxon>
        <taxon>Pseudonocardiales</taxon>
        <taxon>Pseudonocardiaceae</taxon>
        <taxon>Kutzneria</taxon>
    </lineage>
</organism>
<dbReference type="EMBL" id="JACJID010000010">
    <property type="protein sequence ID" value="MBA8931934.1"/>
    <property type="molecule type" value="Genomic_DNA"/>
</dbReference>
<dbReference type="InterPro" id="IPR018713">
    <property type="entry name" value="MPAB/Lcp_cat_dom"/>
</dbReference>
<evidence type="ECO:0000259" key="1">
    <source>
        <dbReference type="Pfam" id="PF09995"/>
    </source>
</evidence>
<reference evidence="2 3" key="1">
    <citation type="submission" date="2020-08" db="EMBL/GenBank/DDBJ databases">
        <title>Genomic Encyclopedia of Archaeal and Bacterial Type Strains, Phase II (KMG-II): from individual species to whole genera.</title>
        <authorList>
            <person name="Goeker M."/>
        </authorList>
    </citation>
    <scope>NUCLEOTIDE SEQUENCE [LARGE SCALE GENOMIC DNA]</scope>
    <source>
        <strain evidence="2 3">DSM 43850</strain>
    </source>
</reference>
<name>A0ABR6BYE2_9PSEU</name>
<feature type="domain" description="ER-bound oxygenase mpaB/mpaB'/Rubber oxygenase catalytic" evidence="1">
    <location>
        <begin position="118"/>
        <end position="318"/>
    </location>
</feature>
<proteinExistence type="predicted"/>
<comment type="caution">
    <text evidence="2">The sequence shown here is derived from an EMBL/GenBank/DDBJ whole genome shotgun (WGS) entry which is preliminary data.</text>
</comment>
<dbReference type="Pfam" id="PF09995">
    <property type="entry name" value="MPAB_Lcp_cat"/>
    <property type="match status" value="1"/>
</dbReference>
<evidence type="ECO:0000313" key="2">
    <source>
        <dbReference type="EMBL" id="MBA8931934.1"/>
    </source>
</evidence>
<dbReference type="Proteomes" id="UP000517916">
    <property type="component" value="Unassembled WGS sequence"/>
</dbReference>
<sequence>MNHDATSLDGLRFEGDPLADAVIADLVSTGQIAAVNRVLAQFRHNDQPVPQDLPASVRDYLVTTDDPPEWADLDRVARAYEFFVDDGVHVASVLSFGAMVNCYAQPRPSRVLTLTHRLNQPHRRLSETSQFVLNMMGRNPFGSGGAFVPTIQKTRLIHAAVRHLITESGEWDTAAEGVPICQLDLLGAMLIFSVQVVQGMRRIGVSVTEEEAEDYYYVWQVTSALLGIRTEAVPKTYAEAAALSATLVEASYGPSPEGVVLTRSLLDLYEKLVPGKAFDGVVPAMVRQVVNPEVADWLGVPHSRGWTRLVGAGTRLMRLLERSEDNSRVARAVLDKAGHLLLTGSARTLSSGQPTSLCIPEDLRQRWSAEGRKIGP</sequence>
<protein>
    <recommendedName>
        <fullName evidence="1">ER-bound oxygenase mpaB/mpaB'/Rubber oxygenase catalytic domain-containing protein</fullName>
    </recommendedName>
</protein>
<gene>
    <name evidence="2" type="ORF">BC739_009193</name>
</gene>
<dbReference type="InterPro" id="IPR037473">
    <property type="entry name" value="Lcp-like"/>
</dbReference>